<name>A0A5B7IB67_PORTR</name>
<dbReference type="EMBL" id="VSRR010047214">
    <property type="protein sequence ID" value="MPC77964.1"/>
    <property type="molecule type" value="Genomic_DNA"/>
</dbReference>
<accession>A0A5B7IB67</accession>
<evidence type="ECO:0000313" key="1">
    <source>
        <dbReference type="EMBL" id="MPC77964.1"/>
    </source>
</evidence>
<dbReference type="AlphaFoldDB" id="A0A5B7IB67"/>
<keyword evidence="2" id="KW-1185">Reference proteome</keyword>
<sequence>MALAGWEAGSFLKAQRAAQHNVMNHTSRATVRHNHMYNKERCRKTGRLDEAGLYLAMSYYPYS</sequence>
<dbReference type="Proteomes" id="UP000324222">
    <property type="component" value="Unassembled WGS sequence"/>
</dbReference>
<proteinExistence type="predicted"/>
<reference evidence="1 2" key="1">
    <citation type="submission" date="2019-05" db="EMBL/GenBank/DDBJ databases">
        <title>Another draft genome of Portunus trituberculatus and its Hox gene families provides insights of decapod evolution.</title>
        <authorList>
            <person name="Jeong J.-H."/>
            <person name="Song I."/>
            <person name="Kim S."/>
            <person name="Choi T."/>
            <person name="Kim D."/>
            <person name="Ryu S."/>
            <person name="Kim W."/>
        </authorList>
    </citation>
    <scope>NUCLEOTIDE SEQUENCE [LARGE SCALE GENOMIC DNA]</scope>
    <source>
        <tissue evidence="1">Muscle</tissue>
    </source>
</reference>
<organism evidence="1 2">
    <name type="scientific">Portunus trituberculatus</name>
    <name type="common">Swimming crab</name>
    <name type="synonym">Neptunus trituberculatus</name>
    <dbReference type="NCBI Taxonomy" id="210409"/>
    <lineage>
        <taxon>Eukaryota</taxon>
        <taxon>Metazoa</taxon>
        <taxon>Ecdysozoa</taxon>
        <taxon>Arthropoda</taxon>
        <taxon>Crustacea</taxon>
        <taxon>Multicrustacea</taxon>
        <taxon>Malacostraca</taxon>
        <taxon>Eumalacostraca</taxon>
        <taxon>Eucarida</taxon>
        <taxon>Decapoda</taxon>
        <taxon>Pleocyemata</taxon>
        <taxon>Brachyura</taxon>
        <taxon>Eubrachyura</taxon>
        <taxon>Portunoidea</taxon>
        <taxon>Portunidae</taxon>
        <taxon>Portuninae</taxon>
        <taxon>Portunus</taxon>
    </lineage>
</organism>
<gene>
    <name evidence="1" type="ORF">E2C01_072435</name>
</gene>
<protein>
    <submittedName>
        <fullName evidence="1">Uncharacterized protein</fullName>
    </submittedName>
</protein>
<comment type="caution">
    <text evidence="1">The sequence shown here is derived from an EMBL/GenBank/DDBJ whole genome shotgun (WGS) entry which is preliminary data.</text>
</comment>
<evidence type="ECO:0000313" key="2">
    <source>
        <dbReference type="Proteomes" id="UP000324222"/>
    </source>
</evidence>